<sequence>MTATPVLAVDAGGTWMRSAVVSGGRLFGAMKRDSPNFIRNRLPLEDLQEAFLDEIRTTVLHYRERHFRFSSIAIAFPGPVRGGSVYGAPTLWGPMNSPYPLIRRLRGRLGGTGIRQIAVINDMTAMGWRYVSRRMKDFCIITVSSGIGSKIFWNGEAMLGSSAMGGEIGHWFCGDRYGNLVCDCGERGHLGAVSSGRGIAKLAASMLQSGGGEASAPEEQIESLDVIEGVLRGDRFWNNVLEESVKPLASAIRLIALSTGLSLFIVVGGFASSLGRAYTKALSNAVLDDKFMRTFNYSGRGIRIVIGESSDYQALRGLWNYLNSGNAEVYRLS</sequence>
<dbReference type="Gene3D" id="3.30.420.40">
    <property type="match status" value="2"/>
</dbReference>
<accession>A0A8J8CE28</accession>
<name>A0A8J8CE28_9ARCH</name>
<dbReference type="PANTHER" id="PTHR18964">
    <property type="entry name" value="ROK (REPRESSOR, ORF, KINASE) FAMILY"/>
    <property type="match status" value="1"/>
</dbReference>
<dbReference type="Pfam" id="PF00480">
    <property type="entry name" value="ROK"/>
    <property type="match status" value="1"/>
</dbReference>
<dbReference type="PANTHER" id="PTHR18964:SF169">
    <property type="entry name" value="N-ACETYLMANNOSAMINE KINASE"/>
    <property type="match status" value="1"/>
</dbReference>
<dbReference type="EMBL" id="JAHEAC010000145">
    <property type="protein sequence ID" value="MBX8645010.1"/>
    <property type="molecule type" value="Genomic_DNA"/>
</dbReference>
<dbReference type="InterPro" id="IPR000600">
    <property type="entry name" value="ROK"/>
</dbReference>
<organism evidence="1 2">
    <name type="scientific">Candidatus Sysuiplasma superficiale</name>
    <dbReference type="NCBI Taxonomy" id="2823368"/>
    <lineage>
        <taxon>Archaea</taxon>
        <taxon>Methanobacteriati</taxon>
        <taxon>Thermoplasmatota</taxon>
        <taxon>Thermoplasmata</taxon>
        <taxon>Candidatus Sysuiplasmatales</taxon>
        <taxon>Candidatus Sysuiplasmataceae</taxon>
        <taxon>Candidatus Sysuiplasma</taxon>
    </lineage>
</organism>
<protein>
    <submittedName>
        <fullName evidence="1">ROK family protein</fullName>
    </submittedName>
</protein>
<gene>
    <name evidence="1" type="ORF">KIY12_09890</name>
</gene>
<comment type="caution">
    <text evidence="1">The sequence shown here is derived from an EMBL/GenBank/DDBJ whole genome shotgun (WGS) entry which is preliminary data.</text>
</comment>
<proteinExistence type="predicted"/>
<dbReference type="SUPFAM" id="SSF53067">
    <property type="entry name" value="Actin-like ATPase domain"/>
    <property type="match status" value="1"/>
</dbReference>
<evidence type="ECO:0000313" key="1">
    <source>
        <dbReference type="EMBL" id="MBX8645010.1"/>
    </source>
</evidence>
<dbReference type="AlphaFoldDB" id="A0A8J8CE28"/>
<dbReference type="Proteomes" id="UP000750197">
    <property type="component" value="Unassembled WGS sequence"/>
</dbReference>
<dbReference type="InterPro" id="IPR043129">
    <property type="entry name" value="ATPase_NBD"/>
</dbReference>
<reference evidence="1" key="1">
    <citation type="submission" date="2021-05" db="EMBL/GenBank/DDBJ databases">
        <title>Genomic insights into ecological role and evolution of a novel Thermoplasmata order Candidatus Sysuiplasmatales.</title>
        <authorList>
            <person name="Yuan Y."/>
        </authorList>
    </citation>
    <scope>NUCLEOTIDE SEQUENCE</scope>
    <source>
        <strain evidence="1">TUT19-bin139</strain>
    </source>
</reference>
<evidence type="ECO:0000313" key="2">
    <source>
        <dbReference type="Proteomes" id="UP000750197"/>
    </source>
</evidence>